<evidence type="ECO:0000256" key="6">
    <source>
        <dbReference type="PROSITE-ProRule" id="PRU00409"/>
    </source>
</evidence>
<accession>A0ABW1CVH8</accession>
<keyword evidence="2" id="KW-0436">Ligase</keyword>
<dbReference type="PANTHER" id="PTHR18866">
    <property type="entry name" value="CARBOXYLASE:PYRUVATE/ACETYL-COA/PROPIONYL-COA CARBOXYLASE"/>
    <property type="match status" value="1"/>
</dbReference>
<dbReference type="InterPro" id="IPR005481">
    <property type="entry name" value="BC-like_N"/>
</dbReference>
<evidence type="ECO:0000256" key="5">
    <source>
        <dbReference type="ARBA" id="ARBA00023267"/>
    </source>
</evidence>
<dbReference type="Proteomes" id="UP001596058">
    <property type="component" value="Unassembled WGS sequence"/>
</dbReference>
<comment type="caution">
    <text evidence="9">The sequence shown here is derived from an EMBL/GenBank/DDBJ whole genome shotgun (WGS) entry which is preliminary data.</text>
</comment>
<evidence type="ECO:0000259" key="7">
    <source>
        <dbReference type="PROSITE" id="PS50975"/>
    </source>
</evidence>
<reference evidence="10" key="1">
    <citation type="journal article" date="2019" name="Int. J. Syst. Evol. Microbiol.">
        <title>The Global Catalogue of Microorganisms (GCM) 10K type strain sequencing project: providing services to taxonomists for standard genome sequencing and annotation.</title>
        <authorList>
            <consortium name="The Broad Institute Genomics Platform"/>
            <consortium name="The Broad Institute Genome Sequencing Center for Infectious Disease"/>
            <person name="Wu L."/>
            <person name="Ma J."/>
        </authorList>
    </citation>
    <scope>NUCLEOTIDE SEQUENCE [LARGE SCALE GENOMIC DNA]</scope>
    <source>
        <strain evidence="10">CCUG 53903</strain>
    </source>
</reference>
<dbReference type="SUPFAM" id="SSF51246">
    <property type="entry name" value="Rudiment single hybrid motif"/>
    <property type="match status" value="1"/>
</dbReference>
<dbReference type="Pfam" id="PF02785">
    <property type="entry name" value="Biotin_carb_C"/>
    <property type="match status" value="1"/>
</dbReference>
<name>A0ABW1CVH8_9ACTN</name>
<dbReference type="InterPro" id="IPR005482">
    <property type="entry name" value="Biotin_COase_C"/>
</dbReference>
<dbReference type="SMART" id="SM00878">
    <property type="entry name" value="Biotin_carb_C"/>
    <property type="match status" value="1"/>
</dbReference>
<organism evidence="9 10">
    <name type="scientific">Nonomuraea insulae</name>
    <dbReference type="NCBI Taxonomy" id="1616787"/>
    <lineage>
        <taxon>Bacteria</taxon>
        <taxon>Bacillati</taxon>
        <taxon>Actinomycetota</taxon>
        <taxon>Actinomycetes</taxon>
        <taxon>Streptosporangiales</taxon>
        <taxon>Streptosporangiaceae</taxon>
        <taxon>Nonomuraea</taxon>
    </lineage>
</organism>
<proteinExistence type="predicted"/>
<dbReference type="RefSeq" id="WP_379518007.1">
    <property type="nucleotide sequence ID" value="NZ_JBHSPA010000037.1"/>
</dbReference>
<protein>
    <recommendedName>
        <fullName evidence="1">biotin carboxylase</fullName>
        <ecNumber evidence="1">6.3.4.14</ecNumber>
    </recommendedName>
</protein>
<evidence type="ECO:0000256" key="4">
    <source>
        <dbReference type="ARBA" id="ARBA00022840"/>
    </source>
</evidence>
<dbReference type="PROSITE" id="PS50979">
    <property type="entry name" value="BC"/>
    <property type="match status" value="1"/>
</dbReference>
<dbReference type="Pfam" id="PF00289">
    <property type="entry name" value="Biotin_carb_N"/>
    <property type="match status" value="1"/>
</dbReference>
<keyword evidence="4 6" id="KW-0067">ATP-binding</keyword>
<dbReference type="PROSITE" id="PS00867">
    <property type="entry name" value="CPSASE_2"/>
    <property type="match status" value="1"/>
</dbReference>
<sequence>MESLLVANRGEIARRIIGTAKRLGIRAIAVHSDADAGLPFVAEADEAVGLGPAAPAESYRHAGRILDAARRTGAVAIHPGYGFLSENADFARQVEEAGLIWVGPPPAVIELMGDKINARNAFAAAGMPVAPGTPEPVTEVAAAIDAAAAIGYPLMVKASAGGGGMGMAVVHDEDGLRKQYAAVSAFAERMFGEGGILLERYYPDAKHVEVQILGLTDGTVVALGERNCSVQRRNQKLVEEAPSPGLDSELREQMLAAAVQAGRAVGYRNAGTVECLVYGERGAQSYVFLEMNTRLQVEHPVTEAVWGIDLVEQQLRIAAGRPPSVDLATLRPRGHAVEFRVNAEDPVRFLPGPGLITTWTEPAGAGIRVDAGYAEGNRVTPSYDSLMAKVIVHADSRAAALARARSALASFAIAGPKHNLPFFTELLGELSFADGTYSTAIVTRMRAARPRPETEPAHGRADQR</sequence>
<feature type="domain" description="ATP-grasp" evidence="7">
    <location>
        <begin position="119"/>
        <end position="319"/>
    </location>
</feature>
<dbReference type="InterPro" id="IPR005479">
    <property type="entry name" value="CPAse_ATP-bd"/>
</dbReference>
<evidence type="ECO:0000313" key="10">
    <source>
        <dbReference type="Proteomes" id="UP001596058"/>
    </source>
</evidence>
<dbReference type="Gene3D" id="3.30.470.20">
    <property type="entry name" value="ATP-grasp fold, B domain"/>
    <property type="match status" value="1"/>
</dbReference>
<dbReference type="SUPFAM" id="SSF56059">
    <property type="entry name" value="Glutathione synthetase ATP-binding domain-like"/>
    <property type="match status" value="1"/>
</dbReference>
<dbReference type="InterPro" id="IPR011764">
    <property type="entry name" value="Biotin_carboxylation_dom"/>
</dbReference>
<feature type="domain" description="Biotin carboxylation" evidence="8">
    <location>
        <begin position="1"/>
        <end position="447"/>
    </location>
</feature>
<dbReference type="InterPro" id="IPR011761">
    <property type="entry name" value="ATP-grasp"/>
</dbReference>
<dbReference type="PROSITE" id="PS50975">
    <property type="entry name" value="ATP_GRASP"/>
    <property type="match status" value="1"/>
</dbReference>
<evidence type="ECO:0000256" key="2">
    <source>
        <dbReference type="ARBA" id="ARBA00022598"/>
    </source>
</evidence>
<evidence type="ECO:0000256" key="3">
    <source>
        <dbReference type="ARBA" id="ARBA00022741"/>
    </source>
</evidence>
<dbReference type="InterPro" id="IPR050856">
    <property type="entry name" value="Biotin_carboxylase_complex"/>
</dbReference>
<dbReference type="EMBL" id="JBHSPA010000037">
    <property type="protein sequence ID" value="MFC5828446.1"/>
    <property type="molecule type" value="Genomic_DNA"/>
</dbReference>
<dbReference type="InterPro" id="IPR011054">
    <property type="entry name" value="Rudment_hybrid_motif"/>
</dbReference>
<dbReference type="PROSITE" id="PS00866">
    <property type="entry name" value="CPSASE_1"/>
    <property type="match status" value="1"/>
</dbReference>
<keyword evidence="5" id="KW-0092">Biotin</keyword>
<keyword evidence="3 6" id="KW-0547">Nucleotide-binding</keyword>
<dbReference type="PANTHER" id="PTHR18866:SF33">
    <property type="entry name" value="METHYLCROTONOYL-COA CARBOXYLASE SUBUNIT ALPHA, MITOCHONDRIAL-RELATED"/>
    <property type="match status" value="1"/>
</dbReference>
<dbReference type="EC" id="6.3.4.14" evidence="1"/>
<evidence type="ECO:0000256" key="1">
    <source>
        <dbReference type="ARBA" id="ARBA00013263"/>
    </source>
</evidence>
<evidence type="ECO:0000259" key="8">
    <source>
        <dbReference type="PROSITE" id="PS50979"/>
    </source>
</evidence>
<dbReference type="InterPro" id="IPR016185">
    <property type="entry name" value="PreATP-grasp_dom_sf"/>
</dbReference>
<keyword evidence="10" id="KW-1185">Reference proteome</keyword>
<dbReference type="SUPFAM" id="SSF52440">
    <property type="entry name" value="PreATP-grasp domain"/>
    <property type="match status" value="1"/>
</dbReference>
<dbReference type="Pfam" id="PF02786">
    <property type="entry name" value="CPSase_L_D2"/>
    <property type="match status" value="1"/>
</dbReference>
<evidence type="ECO:0000313" key="9">
    <source>
        <dbReference type="EMBL" id="MFC5828446.1"/>
    </source>
</evidence>
<gene>
    <name evidence="9" type="ORF">ACFPZ3_31640</name>
</gene>